<sequence length="50" mass="5845">MNLRNYTKDANYRRPSGINLGLEKTQLYLLRGLLIETNLIKFDICTCKIL</sequence>
<name>A0A0N0BHL6_9HYME</name>
<keyword evidence="2" id="KW-1185">Reference proteome</keyword>
<dbReference type="Proteomes" id="UP000053105">
    <property type="component" value="Unassembled WGS sequence"/>
</dbReference>
<evidence type="ECO:0000313" key="1">
    <source>
        <dbReference type="EMBL" id="KOX76434.1"/>
    </source>
</evidence>
<evidence type="ECO:0000313" key="2">
    <source>
        <dbReference type="Proteomes" id="UP000053105"/>
    </source>
</evidence>
<dbReference type="AlphaFoldDB" id="A0A0N0BHL6"/>
<organism evidence="1 2">
    <name type="scientific">Melipona quadrifasciata</name>
    <dbReference type="NCBI Taxonomy" id="166423"/>
    <lineage>
        <taxon>Eukaryota</taxon>
        <taxon>Metazoa</taxon>
        <taxon>Ecdysozoa</taxon>
        <taxon>Arthropoda</taxon>
        <taxon>Hexapoda</taxon>
        <taxon>Insecta</taxon>
        <taxon>Pterygota</taxon>
        <taxon>Neoptera</taxon>
        <taxon>Endopterygota</taxon>
        <taxon>Hymenoptera</taxon>
        <taxon>Apocrita</taxon>
        <taxon>Aculeata</taxon>
        <taxon>Apoidea</taxon>
        <taxon>Anthophila</taxon>
        <taxon>Apidae</taxon>
        <taxon>Melipona</taxon>
    </lineage>
</organism>
<dbReference type="EMBL" id="KQ435748">
    <property type="protein sequence ID" value="KOX76434.1"/>
    <property type="molecule type" value="Genomic_DNA"/>
</dbReference>
<gene>
    <name evidence="1" type="ORF">WN51_12115</name>
</gene>
<accession>A0A0N0BHL6</accession>
<reference evidence="1 2" key="1">
    <citation type="submission" date="2015-07" db="EMBL/GenBank/DDBJ databases">
        <title>The genome of Melipona quadrifasciata.</title>
        <authorList>
            <person name="Pan H."/>
            <person name="Kapheim K."/>
        </authorList>
    </citation>
    <scope>NUCLEOTIDE SEQUENCE [LARGE SCALE GENOMIC DNA]</scope>
    <source>
        <strain evidence="1">0111107301</strain>
        <tissue evidence="1">Whole body</tissue>
    </source>
</reference>
<proteinExistence type="predicted"/>
<protein>
    <submittedName>
        <fullName evidence="1">Uncharacterized protein</fullName>
    </submittedName>
</protein>